<dbReference type="EMBL" id="POUA01000221">
    <property type="protein sequence ID" value="PZG38105.1"/>
    <property type="molecule type" value="Genomic_DNA"/>
</dbReference>
<sequence>MGYDMSWRRVDDSEQEAVAEARNAWNAAVTARDTLPREEAGKFNPAKADEIGDREAHDAYDGRTARYREAQDAVMAASEAMGAVRKSYFRLNIWGMARYREVMHQIGMAFQDDPYPAWPKAEDYGITHEQVWAAENPKEHPAEFAAITPEIMDQVLAYQAEQDRVLSWHGKEMPGLPLHKFGSNDGWLVLPVECEAAVRIWRKQKGLRGEVLVRDKLGSDDAFAYWLEWIEFLQGAVTHDGFEVW</sequence>
<name>A0A2W2GCT0_9ACTN</name>
<evidence type="ECO:0000313" key="1">
    <source>
        <dbReference type="EMBL" id="PZG38105.1"/>
    </source>
</evidence>
<evidence type="ECO:0000313" key="2">
    <source>
        <dbReference type="Proteomes" id="UP000248544"/>
    </source>
</evidence>
<dbReference type="AlphaFoldDB" id="A0A2W2GCT0"/>
<accession>A0A2W2GCT0</accession>
<reference evidence="1 2" key="1">
    <citation type="submission" date="2018-01" db="EMBL/GenBank/DDBJ databases">
        <title>Draft genome sequence of Sphaerisporangium sp. 7K107.</title>
        <authorList>
            <person name="Sahin N."/>
            <person name="Saygin H."/>
            <person name="Ay H."/>
        </authorList>
    </citation>
    <scope>NUCLEOTIDE SEQUENCE [LARGE SCALE GENOMIC DNA]</scope>
    <source>
        <strain evidence="1 2">7K107</strain>
    </source>
</reference>
<comment type="caution">
    <text evidence="1">The sequence shown here is derived from an EMBL/GenBank/DDBJ whole genome shotgun (WGS) entry which is preliminary data.</text>
</comment>
<organism evidence="1 2">
    <name type="scientific">Spongiactinospora gelatinilytica</name>
    <dbReference type="NCBI Taxonomy" id="2666298"/>
    <lineage>
        <taxon>Bacteria</taxon>
        <taxon>Bacillati</taxon>
        <taxon>Actinomycetota</taxon>
        <taxon>Actinomycetes</taxon>
        <taxon>Streptosporangiales</taxon>
        <taxon>Streptosporangiaceae</taxon>
        <taxon>Spongiactinospora</taxon>
    </lineage>
</organism>
<gene>
    <name evidence="1" type="ORF">C1I98_24675</name>
</gene>
<proteinExistence type="predicted"/>
<dbReference type="Proteomes" id="UP000248544">
    <property type="component" value="Unassembled WGS sequence"/>
</dbReference>
<keyword evidence="2" id="KW-1185">Reference proteome</keyword>
<protein>
    <submittedName>
        <fullName evidence="1">Uncharacterized protein</fullName>
    </submittedName>
</protein>